<evidence type="ECO:0000313" key="2">
    <source>
        <dbReference type="Proteomes" id="UP001057402"/>
    </source>
</evidence>
<name>A0ACB9RQL1_9MYRT</name>
<reference evidence="2" key="1">
    <citation type="journal article" date="2023" name="Front. Plant Sci.">
        <title>Chromosomal-level genome assembly of Melastoma candidum provides insights into trichome evolution.</title>
        <authorList>
            <person name="Zhong Y."/>
            <person name="Wu W."/>
            <person name="Sun C."/>
            <person name="Zou P."/>
            <person name="Liu Y."/>
            <person name="Dai S."/>
            <person name="Zhou R."/>
        </authorList>
    </citation>
    <scope>NUCLEOTIDE SEQUENCE [LARGE SCALE GENOMIC DNA]</scope>
</reference>
<dbReference type="Proteomes" id="UP001057402">
    <property type="component" value="Chromosome 3"/>
</dbReference>
<sequence>MEGRRLGNLIHTCCKLKSQRQGFPLHALSIKSGLSSDTTLSNHFINFYAKCCRSIPLALRVFDDLPHPNLVSWSSLISGCTQSSHHSLALHLFTRLPFPPNDYIYAPVLCSCTSLGALTLALAVHAHSIKFAYSHHSFVSNSLISMYMKLGRCSDAFAVYADIIDPNVVTYNSIIAGCIENSFSEMALQVFKLMHRQDVVLDKFSFVVLSSVSPELDNLSIGTALQCLAIKLDLHSLAFSGNLIMTMYAKFSLGEQVEIAFRSIEDADVISWNCMISSCCQCLDHAKSLAIFKEMLLESNLQPDEYTFASMLSACAGLSLMRHGKQIHAHLIVANMSWDDGVNNGLVNMYAKCGLLPYACTIFEQMPLRTLVSWNTMISAYGNHGLAKRAIDVYEEMLKAGPAPDSVTYLGLLVACNHSGLVDQGVSYFNSMTDQWGISPDLEHFSCLVDLLGRAGRILEAEELLDRYSFGNDPIILGSLLSASRLHGNTATGERLAKKLLKFQPTTTSPYVLLSNLYASDETWGSVAEARKMLKVSGLKKESGHSLIDVDGAFIKFSMEDFSNLKMEEMTAILKHIRQMVLEVSSDNPILDPV</sequence>
<proteinExistence type="predicted"/>
<evidence type="ECO:0000313" key="1">
    <source>
        <dbReference type="EMBL" id="KAI4381129.1"/>
    </source>
</evidence>
<protein>
    <submittedName>
        <fullName evidence="1">Uncharacterized protein</fullName>
    </submittedName>
</protein>
<comment type="caution">
    <text evidence="1">The sequence shown here is derived from an EMBL/GenBank/DDBJ whole genome shotgun (WGS) entry which is preliminary data.</text>
</comment>
<accession>A0ACB9RQL1</accession>
<organism evidence="1 2">
    <name type="scientific">Melastoma candidum</name>
    <dbReference type="NCBI Taxonomy" id="119954"/>
    <lineage>
        <taxon>Eukaryota</taxon>
        <taxon>Viridiplantae</taxon>
        <taxon>Streptophyta</taxon>
        <taxon>Embryophyta</taxon>
        <taxon>Tracheophyta</taxon>
        <taxon>Spermatophyta</taxon>
        <taxon>Magnoliopsida</taxon>
        <taxon>eudicotyledons</taxon>
        <taxon>Gunneridae</taxon>
        <taxon>Pentapetalae</taxon>
        <taxon>rosids</taxon>
        <taxon>malvids</taxon>
        <taxon>Myrtales</taxon>
        <taxon>Melastomataceae</taxon>
        <taxon>Melastomatoideae</taxon>
        <taxon>Melastomateae</taxon>
        <taxon>Melastoma</taxon>
    </lineage>
</organism>
<keyword evidence="2" id="KW-1185">Reference proteome</keyword>
<dbReference type="EMBL" id="CM042882">
    <property type="protein sequence ID" value="KAI4381129.1"/>
    <property type="molecule type" value="Genomic_DNA"/>
</dbReference>
<gene>
    <name evidence="1" type="ORF">MLD38_007237</name>
</gene>